<dbReference type="EMBL" id="JTHE03000025">
    <property type="protein sequence ID" value="MCM1981981.1"/>
    <property type="molecule type" value="Genomic_DNA"/>
</dbReference>
<evidence type="ECO:0000313" key="1">
    <source>
        <dbReference type="EMBL" id="MCM1981981.1"/>
    </source>
</evidence>
<keyword evidence="2" id="KW-1185">Reference proteome</keyword>
<sequence>MAKNTAHRSTRCNGFDLPGRSRWVKYLTRIAREYDVSAGARAVVASGDGSPEGVRSVIHRLHKLQYAEQATWSQAITIPESGILITPEQGEVFSLLRRDRFLD</sequence>
<dbReference type="RefSeq" id="WP_236096265.1">
    <property type="nucleotide sequence ID" value="NZ_JTHE03000025.1"/>
</dbReference>
<dbReference type="Proteomes" id="UP000031561">
    <property type="component" value="Unassembled WGS sequence"/>
</dbReference>
<evidence type="ECO:0000313" key="2">
    <source>
        <dbReference type="Proteomes" id="UP000031561"/>
    </source>
</evidence>
<organism evidence="1 2">
    <name type="scientific">Lyngbya confervoides BDU141951</name>
    <dbReference type="NCBI Taxonomy" id="1574623"/>
    <lineage>
        <taxon>Bacteria</taxon>
        <taxon>Bacillati</taxon>
        <taxon>Cyanobacteriota</taxon>
        <taxon>Cyanophyceae</taxon>
        <taxon>Oscillatoriophycideae</taxon>
        <taxon>Oscillatoriales</taxon>
        <taxon>Microcoleaceae</taxon>
        <taxon>Lyngbya</taxon>
    </lineage>
</organism>
<protein>
    <submittedName>
        <fullName evidence="1">Uncharacterized protein</fullName>
    </submittedName>
</protein>
<name>A0ABD4SZU8_9CYAN</name>
<accession>A0ABD4SZU8</accession>
<reference evidence="1 2" key="1">
    <citation type="journal article" date="2015" name="Genome Announc.">
        <title>Draft Genome Sequence of Filamentous Marine Cyanobacterium Lyngbya confervoides Strain BDU141951.</title>
        <authorList>
            <person name="Chandrababunaidu M.M."/>
            <person name="Sen D."/>
            <person name="Tripathy S."/>
        </authorList>
    </citation>
    <scope>NUCLEOTIDE SEQUENCE [LARGE SCALE GENOMIC DNA]</scope>
    <source>
        <strain evidence="1 2">BDU141951</strain>
    </source>
</reference>
<comment type="caution">
    <text evidence="1">The sequence shown here is derived from an EMBL/GenBank/DDBJ whole genome shotgun (WGS) entry which is preliminary data.</text>
</comment>
<gene>
    <name evidence="1" type="ORF">QQ91_0003920</name>
</gene>
<dbReference type="AlphaFoldDB" id="A0ABD4SZU8"/>
<proteinExistence type="predicted"/>